<feature type="transmembrane region" description="Helical" evidence="18">
    <location>
        <begin position="30"/>
        <end position="52"/>
    </location>
</feature>
<dbReference type="Gene3D" id="3.40.710.10">
    <property type="entry name" value="DD-peptidase/beta-lactamase superfamily"/>
    <property type="match status" value="1"/>
</dbReference>
<keyword evidence="3" id="KW-1003">Cell membrane</keyword>
<keyword evidence="11" id="KW-0573">Peptidoglycan synthesis</keyword>
<dbReference type="Gene3D" id="1.10.3810.10">
    <property type="entry name" value="Biosynthetic peptidoglycan transglycosylase-like"/>
    <property type="match status" value="1"/>
</dbReference>
<dbReference type="Pfam" id="PF00905">
    <property type="entry name" value="Transpeptidase"/>
    <property type="match status" value="1"/>
</dbReference>
<feature type="domain" description="Penicillin-binding protein transpeptidase" evidence="19">
    <location>
        <begin position="349"/>
        <end position="596"/>
    </location>
</feature>
<dbReference type="GO" id="GO:0008658">
    <property type="term" value="F:penicillin binding"/>
    <property type="evidence" value="ECO:0007669"/>
    <property type="project" value="InterPro"/>
</dbReference>
<keyword evidence="14" id="KW-0511">Multifunctional enzyme</keyword>
<dbReference type="InterPro" id="IPR001264">
    <property type="entry name" value="Glyco_trans_51"/>
</dbReference>
<dbReference type="GO" id="GO:0071555">
    <property type="term" value="P:cell wall organization"/>
    <property type="evidence" value="ECO:0007669"/>
    <property type="project" value="UniProtKB-KW"/>
</dbReference>
<name>A0A437SUV2_9LACO</name>
<comment type="catalytic activity">
    <reaction evidence="17">
        <text>[GlcNAc-(1-&gt;4)-Mur2Ac(oyl-L-Ala-gamma-D-Glu-L-Lys-D-Ala-D-Ala)](n)-di-trans,octa-cis-undecaprenyl diphosphate + beta-D-GlcNAc-(1-&gt;4)-Mur2Ac(oyl-L-Ala-gamma-D-Glu-L-Lys-D-Ala-D-Ala)-di-trans,octa-cis-undecaprenyl diphosphate = [GlcNAc-(1-&gt;4)-Mur2Ac(oyl-L-Ala-gamma-D-Glu-L-Lys-D-Ala-D-Ala)](n+1)-di-trans,octa-cis-undecaprenyl diphosphate + di-trans,octa-cis-undecaprenyl diphosphate + H(+)</text>
        <dbReference type="Rhea" id="RHEA:23708"/>
        <dbReference type="Rhea" id="RHEA-COMP:9602"/>
        <dbReference type="Rhea" id="RHEA-COMP:9603"/>
        <dbReference type="ChEBI" id="CHEBI:15378"/>
        <dbReference type="ChEBI" id="CHEBI:58405"/>
        <dbReference type="ChEBI" id="CHEBI:60033"/>
        <dbReference type="ChEBI" id="CHEBI:78435"/>
        <dbReference type="EC" id="2.4.99.28"/>
    </reaction>
</comment>
<evidence type="ECO:0000256" key="2">
    <source>
        <dbReference type="ARBA" id="ARBA00007739"/>
    </source>
</evidence>
<evidence type="ECO:0000256" key="10">
    <source>
        <dbReference type="ARBA" id="ARBA00022960"/>
    </source>
</evidence>
<dbReference type="InterPro" id="IPR012338">
    <property type="entry name" value="Beta-lactam/transpept-like"/>
</dbReference>
<keyword evidence="10" id="KW-0133">Cell shape</keyword>
<protein>
    <submittedName>
        <fullName evidence="21">PBP1A family penicillin-binding protein</fullName>
    </submittedName>
</protein>
<evidence type="ECO:0000313" key="21">
    <source>
        <dbReference type="EMBL" id="RVU70587.1"/>
    </source>
</evidence>
<evidence type="ECO:0000259" key="20">
    <source>
        <dbReference type="Pfam" id="PF00912"/>
    </source>
</evidence>
<keyword evidence="8 18" id="KW-0812">Transmembrane</keyword>
<comment type="similarity">
    <text evidence="1">In the C-terminal section; belongs to the transpeptidase family.</text>
</comment>
<keyword evidence="15" id="KW-0961">Cell wall biogenesis/degradation</keyword>
<dbReference type="AlphaFoldDB" id="A0A437SUV2"/>
<feature type="domain" description="Glycosyl transferase family 51" evidence="20">
    <location>
        <begin position="81"/>
        <end position="252"/>
    </location>
</feature>
<evidence type="ECO:0000313" key="22">
    <source>
        <dbReference type="Proteomes" id="UP000288291"/>
    </source>
</evidence>
<evidence type="ECO:0000259" key="19">
    <source>
        <dbReference type="Pfam" id="PF00905"/>
    </source>
</evidence>
<evidence type="ECO:0000256" key="13">
    <source>
        <dbReference type="ARBA" id="ARBA00023136"/>
    </source>
</evidence>
<evidence type="ECO:0000256" key="8">
    <source>
        <dbReference type="ARBA" id="ARBA00022692"/>
    </source>
</evidence>
<keyword evidence="9" id="KW-0378">Hydrolase</keyword>
<evidence type="ECO:0000256" key="9">
    <source>
        <dbReference type="ARBA" id="ARBA00022801"/>
    </source>
</evidence>
<evidence type="ECO:0000256" key="17">
    <source>
        <dbReference type="ARBA" id="ARBA00049902"/>
    </source>
</evidence>
<evidence type="ECO:0000256" key="11">
    <source>
        <dbReference type="ARBA" id="ARBA00022984"/>
    </source>
</evidence>
<keyword evidence="12 18" id="KW-1133">Transmembrane helix</keyword>
<dbReference type="GO" id="GO:0006508">
    <property type="term" value="P:proteolysis"/>
    <property type="evidence" value="ECO:0007669"/>
    <property type="project" value="UniProtKB-KW"/>
</dbReference>
<evidence type="ECO:0000256" key="7">
    <source>
        <dbReference type="ARBA" id="ARBA00022679"/>
    </source>
</evidence>
<dbReference type="GO" id="GO:0009252">
    <property type="term" value="P:peptidoglycan biosynthetic process"/>
    <property type="evidence" value="ECO:0007669"/>
    <property type="project" value="UniProtKB-KW"/>
</dbReference>
<dbReference type="GO" id="GO:0009002">
    <property type="term" value="F:serine-type D-Ala-D-Ala carboxypeptidase activity"/>
    <property type="evidence" value="ECO:0007669"/>
    <property type="project" value="UniProtKB-EC"/>
</dbReference>
<comment type="caution">
    <text evidence="21">The sequence shown here is derived from an EMBL/GenBank/DDBJ whole genome shotgun (WGS) entry which is preliminary data.</text>
</comment>
<evidence type="ECO:0000256" key="16">
    <source>
        <dbReference type="ARBA" id="ARBA00034000"/>
    </source>
</evidence>
<sequence length="692" mass="76848">MPNFRQPHSNNPLSDAPKLSWWRRIDRRFFIGRWIILILLTITLLTCTYYTIKVKTSNISNLKAALSTTTTIYDYKGKKAGSLYSQKGSFVEYDKISPNIKNAVISTEDRTFWKNPGFSIKGMARAGLSLIIHRGQITGGGSTLTQQLAKNSMLTQQQTFSRKLQELFFAIEINHVYSKKDILTMYLNNAYFGNGVWGVQDASRRYFGKNASDVTVGEAATLAGMLRNPSFYNPIDHMSNALARRNMVLKLMVDNGKLTNSEAKAASRQGLTLQNTFKSKDGYRYPYFFDAVVDEAINRYGLKEEDVMNKGLKIYTTLNQNYQQSLQTNFEYSWLFPNNAADGTQVQGASIAMDPQTGAVRGVVGGRGKHVFRGYNRATQMKRQPGSSMKPLAVYAPALQNGYHYDSPLSNKLQKFGKNHYEPHNVDNEYSNTIPMYQALAESKNVPAVWLLDKIGVNKGVQSVENFGINVPKKDQNLALALGGVSTGVSPRQMARAYCAFANDGNLPNSSYFITKITDASGNVLAQNNNTGTHRIISSSTAKEMTTMMLGVFTNGTARSAQPNGYRVAGKTGSTEVPNSYGFGTKDQWIVGYTPDVVLATWVGFDRTNQDHFMHGVSETQVTRLYKAQMEGILPYTAQTQFKEKAPTQIINQNGSGNDWTNGLGDKLEKGLGSAGEKLNEWYNSLKGLFGN</sequence>
<dbReference type="InterPro" id="IPR001460">
    <property type="entry name" value="PCN-bd_Tpept"/>
</dbReference>
<evidence type="ECO:0000256" key="3">
    <source>
        <dbReference type="ARBA" id="ARBA00022475"/>
    </source>
</evidence>
<evidence type="ECO:0000256" key="1">
    <source>
        <dbReference type="ARBA" id="ARBA00007090"/>
    </source>
</evidence>
<keyword evidence="7" id="KW-0808">Transferase</keyword>
<gene>
    <name evidence="21" type="ORF">EJK17_06760</name>
</gene>
<dbReference type="NCBIfam" id="TIGR02074">
    <property type="entry name" value="PBP_1a_fam"/>
    <property type="match status" value="1"/>
</dbReference>
<evidence type="ECO:0000256" key="6">
    <source>
        <dbReference type="ARBA" id="ARBA00022676"/>
    </source>
</evidence>
<dbReference type="Proteomes" id="UP000288291">
    <property type="component" value="Unassembled WGS sequence"/>
</dbReference>
<evidence type="ECO:0000256" key="12">
    <source>
        <dbReference type="ARBA" id="ARBA00022989"/>
    </source>
</evidence>
<proteinExistence type="inferred from homology"/>
<keyword evidence="13 18" id="KW-0472">Membrane</keyword>
<dbReference type="EMBL" id="RXIA01000016">
    <property type="protein sequence ID" value="RVU70587.1"/>
    <property type="molecule type" value="Genomic_DNA"/>
</dbReference>
<evidence type="ECO:0000256" key="15">
    <source>
        <dbReference type="ARBA" id="ARBA00023316"/>
    </source>
</evidence>
<dbReference type="Pfam" id="PF00912">
    <property type="entry name" value="Transgly"/>
    <property type="match status" value="1"/>
</dbReference>
<dbReference type="FunFam" id="1.10.3810.10:FF:000001">
    <property type="entry name" value="Penicillin-binding protein 1A"/>
    <property type="match status" value="1"/>
</dbReference>
<evidence type="ECO:0000256" key="5">
    <source>
        <dbReference type="ARBA" id="ARBA00022670"/>
    </source>
</evidence>
<dbReference type="SUPFAM" id="SSF56601">
    <property type="entry name" value="beta-lactamase/transpeptidase-like"/>
    <property type="match status" value="1"/>
</dbReference>
<dbReference type="GO" id="GO:0008955">
    <property type="term" value="F:peptidoglycan glycosyltransferase activity"/>
    <property type="evidence" value="ECO:0007669"/>
    <property type="project" value="UniProtKB-EC"/>
</dbReference>
<evidence type="ECO:0000256" key="14">
    <source>
        <dbReference type="ARBA" id="ARBA00023268"/>
    </source>
</evidence>
<dbReference type="GO" id="GO:0008360">
    <property type="term" value="P:regulation of cell shape"/>
    <property type="evidence" value="ECO:0007669"/>
    <property type="project" value="UniProtKB-KW"/>
</dbReference>
<keyword evidence="6" id="KW-0328">Glycosyltransferase</keyword>
<comment type="catalytic activity">
    <reaction evidence="16">
        <text>Preferential cleavage: (Ac)2-L-Lys-D-Ala-|-D-Ala. Also transpeptidation of peptidyl-alanyl moieties that are N-acyl substituents of D-alanine.</text>
        <dbReference type="EC" id="3.4.16.4"/>
    </reaction>
</comment>
<dbReference type="InterPro" id="IPR050396">
    <property type="entry name" value="Glycosyltr_51/Transpeptidase"/>
</dbReference>
<comment type="similarity">
    <text evidence="2">In the N-terminal section; belongs to the glycosyltransferase 51 family.</text>
</comment>
<dbReference type="PANTHER" id="PTHR32282:SF32">
    <property type="entry name" value="PENICILLIN-BINDING PROTEIN 2A"/>
    <property type="match status" value="1"/>
</dbReference>
<dbReference type="Gene3D" id="6.20.370.110">
    <property type="match status" value="1"/>
</dbReference>
<keyword evidence="22" id="KW-1185">Reference proteome</keyword>
<dbReference type="GO" id="GO:0030288">
    <property type="term" value="C:outer membrane-bounded periplasmic space"/>
    <property type="evidence" value="ECO:0007669"/>
    <property type="project" value="TreeGrafter"/>
</dbReference>
<dbReference type="InterPro" id="IPR023346">
    <property type="entry name" value="Lysozyme-like_dom_sf"/>
</dbReference>
<dbReference type="InterPro" id="IPR036950">
    <property type="entry name" value="PBP_transglycosylase"/>
</dbReference>
<reference evidence="21 22" key="1">
    <citation type="submission" date="2018-12" db="EMBL/GenBank/DDBJ databases">
        <authorList>
            <person name="Meng J."/>
        </authorList>
    </citation>
    <scope>NUCLEOTIDE SEQUENCE [LARGE SCALE GENOMIC DNA]</scope>
    <source>
        <strain evidence="21 22">HT111-2</strain>
    </source>
</reference>
<keyword evidence="5" id="KW-0645">Protease</keyword>
<dbReference type="PANTHER" id="PTHR32282">
    <property type="entry name" value="BINDING PROTEIN TRANSPEPTIDASE, PUTATIVE-RELATED"/>
    <property type="match status" value="1"/>
</dbReference>
<evidence type="ECO:0000256" key="4">
    <source>
        <dbReference type="ARBA" id="ARBA00022645"/>
    </source>
</evidence>
<evidence type="ECO:0000256" key="18">
    <source>
        <dbReference type="SAM" id="Phobius"/>
    </source>
</evidence>
<organism evidence="21 22">
    <name type="scientific">Lactobacillus xujianguonis</name>
    <dbReference type="NCBI Taxonomy" id="2495899"/>
    <lineage>
        <taxon>Bacteria</taxon>
        <taxon>Bacillati</taxon>
        <taxon>Bacillota</taxon>
        <taxon>Bacilli</taxon>
        <taxon>Lactobacillales</taxon>
        <taxon>Lactobacillaceae</taxon>
        <taxon>Lactobacillus</taxon>
    </lineage>
</organism>
<keyword evidence="4" id="KW-0121">Carboxypeptidase</keyword>
<dbReference type="RefSeq" id="WP_103661645.1">
    <property type="nucleotide sequence ID" value="NZ_ML136884.1"/>
</dbReference>
<dbReference type="SUPFAM" id="SSF53955">
    <property type="entry name" value="Lysozyme-like"/>
    <property type="match status" value="1"/>
</dbReference>
<accession>A0A437SUV2</accession>